<accession>A0A1H3XDN1</accession>
<sequence>MHKTYLNWSSGKDAMLALHKLQNTANCPDLLVSTINSEVDRVSMHGLPISLLEKQTEALQMKLHQIPLNGQLSLTEYNKVMHKEVTDLLHQGYKTSVFGDILLEDLKAYREKEFKGSGIQTLFPLWKKNTSKLIKEFIELGYKAIVVCTNSAYLDDDFCGRIIDHNFLKDLPDNVDPCGENGEFHTFVFDGSLFKNPVTFEVLGKVQKNYQANEDEKDDCFKEEKQSWDHQFCFLDIT</sequence>
<dbReference type="InterPro" id="IPR002761">
    <property type="entry name" value="Diphthami_syn_dom"/>
</dbReference>
<keyword evidence="3" id="KW-1185">Reference proteome</keyword>
<dbReference type="Pfam" id="PF01902">
    <property type="entry name" value="Diphthami_syn_2"/>
    <property type="match status" value="1"/>
</dbReference>
<dbReference type="InterPro" id="IPR014729">
    <property type="entry name" value="Rossmann-like_a/b/a_fold"/>
</dbReference>
<evidence type="ECO:0000313" key="2">
    <source>
        <dbReference type="EMBL" id="SDZ97487.1"/>
    </source>
</evidence>
<feature type="domain" description="Diphthamide synthase" evidence="1">
    <location>
        <begin position="3"/>
        <end position="203"/>
    </location>
</feature>
<gene>
    <name evidence="2" type="ORF">SAMN05421540_102332</name>
</gene>
<protein>
    <submittedName>
        <fullName evidence="2">MJ0570-related uncharacterized domain-containing protein</fullName>
    </submittedName>
</protein>
<dbReference type="RefSeq" id="WP_093239677.1">
    <property type="nucleotide sequence ID" value="NZ_FNQF01000002.1"/>
</dbReference>
<dbReference type="Proteomes" id="UP000198820">
    <property type="component" value="Unassembled WGS sequence"/>
</dbReference>
<proteinExistence type="predicted"/>
<dbReference type="SUPFAM" id="SSF52402">
    <property type="entry name" value="Adenine nucleotide alpha hydrolases-like"/>
    <property type="match status" value="1"/>
</dbReference>
<reference evidence="2 3" key="1">
    <citation type="submission" date="2016-10" db="EMBL/GenBank/DDBJ databases">
        <authorList>
            <person name="de Groot N.N."/>
        </authorList>
    </citation>
    <scope>NUCLEOTIDE SEQUENCE [LARGE SCALE GENOMIC DNA]</scope>
    <source>
        <strain evidence="2 3">DSM 23581</strain>
    </source>
</reference>
<dbReference type="EMBL" id="FNQF01000002">
    <property type="protein sequence ID" value="SDZ97487.1"/>
    <property type="molecule type" value="Genomic_DNA"/>
</dbReference>
<organism evidence="2 3">
    <name type="scientific">Psychroflexus halocasei</name>
    <dbReference type="NCBI Taxonomy" id="908615"/>
    <lineage>
        <taxon>Bacteria</taxon>
        <taxon>Pseudomonadati</taxon>
        <taxon>Bacteroidota</taxon>
        <taxon>Flavobacteriia</taxon>
        <taxon>Flavobacteriales</taxon>
        <taxon>Flavobacteriaceae</taxon>
        <taxon>Psychroflexus</taxon>
    </lineage>
</organism>
<evidence type="ECO:0000259" key="1">
    <source>
        <dbReference type="Pfam" id="PF01902"/>
    </source>
</evidence>
<name>A0A1H3XDN1_9FLAO</name>
<dbReference type="Gene3D" id="3.90.1490.10">
    <property type="entry name" value="putative n-type atp pyrophosphatase, domain 2"/>
    <property type="match status" value="1"/>
</dbReference>
<dbReference type="Gene3D" id="3.40.50.620">
    <property type="entry name" value="HUPs"/>
    <property type="match status" value="1"/>
</dbReference>
<dbReference type="STRING" id="908615.SAMN05421540_102332"/>
<evidence type="ECO:0000313" key="3">
    <source>
        <dbReference type="Proteomes" id="UP000198820"/>
    </source>
</evidence>
<dbReference type="AlphaFoldDB" id="A0A1H3XDN1"/>